<protein>
    <recommendedName>
        <fullName evidence="3">Glucosamine inositolphosphorylceramide transferase 1 N-terminal domain-containing protein</fullName>
    </recommendedName>
</protein>
<organism evidence="4 5">
    <name type="scientific">Caulobacter vibrioides OR37</name>
    <dbReference type="NCBI Taxonomy" id="1292034"/>
    <lineage>
        <taxon>Bacteria</taxon>
        <taxon>Pseudomonadati</taxon>
        <taxon>Pseudomonadota</taxon>
        <taxon>Alphaproteobacteria</taxon>
        <taxon>Caulobacterales</taxon>
        <taxon>Caulobacteraceae</taxon>
        <taxon>Caulobacter</taxon>
    </lineage>
</organism>
<dbReference type="Gene3D" id="2.115.10.20">
    <property type="entry name" value="Glycosyl hydrolase domain, family 43"/>
    <property type="match status" value="1"/>
</dbReference>
<dbReference type="RefSeq" id="WP_004620015.1">
    <property type="nucleotide sequence ID" value="NZ_APMP01000014.1"/>
</dbReference>
<dbReference type="SUPFAM" id="SSF75005">
    <property type="entry name" value="Arabinanase/levansucrase/invertase"/>
    <property type="match status" value="1"/>
</dbReference>
<feature type="domain" description="Glucosamine inositolphosphorylceramide transferase 1 N-terminal" evidence="3">
    <location>
        <begin position="41"/>
        <end position="242"/>
    </location>
</feature>
<dbReference type="EMBL" id="APMP01000014">
    <property type="protein sequence ID" value="ENZ81636.1"/>
    <property type="molecule type" value="Genomic_DNA"/>
</dbReference>
<dbReference type="Pfam" id="PF24793">
    <property type="entry name" value="GINT1_N"/>
    <property type="match status" value="1"/>
</dbReference>
<keyword evidence="1" id="KW-0858">Xylan degradation</keyword>
<dbReference type="InterPro" id="IPR052176">
    <property type="entry name" value="Glycosyl_Hydrlase_43_Enz"/>
</dbReference>
<name>R0CYW5_CAUVI</name>
<dbReference type="AlphaFoldDB" id="R0CYW5"/>
<dbReference type="InterPro" id="IPR023296">
    <property type="entry name" value="Glyco_hydro_beta-prop_sf"/>
</dbReference>
<comment type="caution">
    <text evidence="4">The sequence shown here is derived from an EMBL/GenBank/DDBJ whole genome shotgun (WGS) entry which is preliminary data.</text>
</comment>
<keyword evidence="5" id="KW-1185">Reference proteome</keyword>
<dbReference type="InterPro" id="IPR056442">
    <property type="entry name" value="GINT1_N"/>
</dbReference>
<evidence type="ECO:0000259" key="3">
    <source>
        <dbReference type="Pfam" id="PF24793"/>
    </source>
</evidence>
<evidence type="ECO:0000256" key="1">
    <source>
        <dbReference type="ARBA" id="ARBA00022651"/>
    </source>
</evidence>
<evidence type="ECO:0000313" key="4">
    <source>
        <dbReference type="EMBL" id="ENZ81636.1"/>
    </source>
</evidence>
<keyword evidence="2" id="KW-0119">Carbohydrate metabolism</keyword>
<sequence length="298" mass="33850">MPIFSDIWRVGVIERPIQAIASAGGLHEAPVRWLPEEPDFTFLADPFGVWRDGRLHLFAEAYDYRTRHGVIDHLELDADFRPVSRQTVLREPWHLSYPMITEAEGETWMTPEAFRSGTFTLYRARRFPDVWEPVTKIAFDTPAIDPTLFRWEDRWWMAYSPTGSQRDKQGKLHLAYADRIEGPWRTHPGNPVRIDLASSRPGGTPFVHDGRLHLPVQDCTRTYGGDLRLLAVNVLTPDRFEAETSPILKPPVNAGRYHRGRHTLAACGPVTLIDAKWLKGSPKGLAVALASLTRGRKT</sequence>
<dbReference type="PANTHER" id="PTHR43772:SF2">
    <property type="entry name" value="PUTATIVE (AFU_ORTHOLOGUE AFUA_2G04480)-RELATED"/>
    <property type="match status" value="1"/>
</dbReference>
<dbReference type="STRING" id="1292034.OR37_02396"/>
<evidence type="ECO:0000313" key="5">
    <source>
        <dbReference type="Proteomes" id="UP000013063"/>
    </source>
</evidence>
<dbReference type="eggNOG" id="COG0223">
    <property type="taxonomic scope" value="Bacteria"/>
</dbReference>
<proteinExistence type="predicted"/>
<evidence type="ECO:0000256" key="2">
    <source>
        <dbReference type="ARBA" id="ARBA00023277"/>
    </source>
</evidence>
<reference evidence="4 5" key="1">
    <citation type="journal article" date="2013" name="Genome Announc.">
        <title>Draft Genome Sequence for Caulobacter sp. Strain OR37, a Bacterium Tolerant to Heavy Metals.</title>
        <authorList>
            <person name="Utturkar S.M."/>
            <person name="Bollmann A."/>
            <person name="Brzoska R.M."/>
            <person name="Klingeman D.M."/>
            <person name="Epstein S.E."/>
            <person name="Palumbo A.V."/>
            <person name="Brown S.D."/>
        </authorList>
    </citation>
    <scope>NUCLEOTIDE SEQUENCE [LARGE SCALE GENOMIC DNA]</scope>
    <source>
        <strain evidence="4 5">OR37</strain>
    </source>
</reference>
<dbReference type="GO" id="GO:0045493">
    <property type="term" value="P:xylan catabolic process"/>
    <property type="evidence" value="ECO:0007669"/>
    <property type="project" value="UniProtKB-KW"/>
</dbReference>
<keyword evidence="1" id="KW-0624">Polysaccharide degradation</keyword>
<dbReference type="PANTHER" id="PTHR43772">
    <property type="entry name" value="ENDO-1,4-BETA-XYLANASE"/>
    <property type="match status" value="1"/>
</dbReference>
<dbReference type="Proteomes" id="UP000013063">
    <property type="component" value="Unassembled WGS sequence"/>
</dbReference>
<accession>R0CYW5</accession>
<gene>
    <name evidence="4" type="ORF">OR37_02396</name>
</gene>
<dbReference type="PATRIC" id="fig|1292034.3.peg.2380"/>